<dbReference type="RefSeq" id="WP_084431100.1">
    <property type="nucleotide sequence ID" value="NZ_FWXV01000007.1"/>
</dbReference>
<dbReference type="EMBL" id="FWXV01000007">
    <property type="protein sequence ID" value="SMD22020.1"/>
    <property type="molecule type" value="Genomic_DNA"/>
</dbReference>
<dbReference type="AlphaFoldDB" id="A0A1Y5Y066"/>
<dbReference type="InterPro" id="IPR041698">
    <property type="entry name" value="Methyltransf_25"/>
</dbReference>
<dbReference type="Pfam" id="PF13649">
    <property type="entry name" value="Methyltransf_25"/>
    <property type="match status" value="1"/>
</dbReference>
<organism evidence="2 3">
    <name type="scientific">Kibdelosporangium aridum</name>
    <dbReference type="NCBI Taxonomy" id="2030"/>
    <lineage>
        <taxon>Bacteria</taxon>
        <taxon>Bacillati</taxon>
        <taxon>Actinomycetota</taxon>
        <taxon>Actinomycetes</taxon>
        <taxon>Pseudonocardiales</taxon>
        <taxon>Pseudonocardiaceae</taxon>
        <taxon>Kibdelosporangium</taxon>
    </lineage>
</organism>
<keyword evidence="2" id="KW-0808">Transferase</keyword>
<dbReference type="SUPFAM" id="SSF53335">
    <property type="entry name" value="S-adenosyl-L-methionine-dependent methyltransferases"/>
    <property type="match status" value="1"/>
</dbReference>
<accession>A0A1Y5Y066</accession>
<dbReference type="Gene3D" id="3.40.50.150">
    <property type="entry name" value="Vaccinia Virus protein VP39"/>
    <property type="match status" value="1"/>
</dbReference>
<sequence>MTTVQDLQSRIEANDQVIWSAAALVLALRTNTPPDLRDASLTLLHSLGIDVDLSAENDPMTVRQGLAVQAASAILQSGALLRGDRPWADQSEETMQAEGRLSARGAQLVKDVILSLLPGLDALLAQPGARMLDVGTGVGALAIAYAELFPALTVVGLDIMPGALKLAAQNVAESTVPHRVELRNQDVSDLTEVDTYGLAWIPAPFVSGSALREGLKRIREALIPGGWVIMGHAKIRANEGSAALSRLQTAVYGGTMLDDMRARDFLIEAGFTQTVSLPTPPGAPAITAGSR</sequence>
<dbReference type="InterPro" id="IPR029063">
    <property type="entry name" value="SAM-dependent_MTases_sf"/>
</dbReference>
<evidence type="ECO:0000313" key="3">
    <source>
        <dbReference type="Proteomes" id="UP000192674"/>
    </source>
</evidence>
<dbReference type="OrthoDB" id="5114325at2"/>
<dbReference type="GO" id="GO:0032259">
    <property type="term" value="P:methylation"/>
    <property type="evidence" value="ECO:0007669"/>
    <property type="project" value="UniProtKB-KW"/>
</dbReference>
<reference evidence="2 3" key="1">
    <citation type="submission" date="2017-04" db="EMBL/GenBank/DDBJ databases">
        <authorList>
            <person name="Afonso C.L."/>
            <person name="Miller P.J."/>
            <person name="Scott M.A."/>
            <person name="Spackman E."/>
            <person name="Goraichik I."/>
            <person name="Dimitrov K.M."/>
            <person name="Suarez D.L."/>
            <person name="Swayne D.E."/>
        </authorList>
    </citation>
    <scope>NUCLEOTIDE SEQUENCE [LARGE SCALE GENOMIC DNA]</scope>
    <source>
        <strain evidence="2 3">DSM 43828</strain>
    </source>
</reference>
<protein>
    <submittedName>
        <fullName evidence="2">Methyltransferase domain-containing protein</fullName>
    </submittedName>
</protein>
<dbReference type="CDD" id="cd02440">
    <property type="entry name" value="AdoMet_MTases"/>
    <property type="match status" value="1"/>
</dbReference>
<proteinExistence type="predicted"/>
<keyword evidence="3" id="KW-1185">Reference proteome</keyword>
<keyword evidence="2" id="KW-0489">Methyltransferase</keyword>
<gene>
    <name evidence="2" type="ORF">SAMN05661093_07266</name>
</gene>
<feature type="domain" description="Methyltransferase" evidence="1">
    <location>
        <begin position="132"/>
        <end position="226"/>
    </location>
</feature>
<evidence type="ECO:0000259" key="1">
    <source>
        <dbReference type="Pfam" id="PF13649"/>
    </source>
</evidence>
<dbReference type="GO" id="GO:0008168">
    <property type="term" value="F:methyltransferase activity"/>
    <property type="evidence" value="ECO:0007669"/>
    <property type="project" value="UniProtKB-KW"/>
</dbReference>
<evidence type="ECO:0000313" key="2">
    <source>
        <dbReference type="EMBL" id="SMD22020.1"/>
    </source>
</evidence>
<name>A0A1Y5Y066_KIBAR</name>
<dbReference type="Proteomes" id="UP000192674">
    <property type="component" value="Unassembled WGS sequence"/>
</dbReference>